<dbReference type="SMART" id="SM01126">
    <property type="entry name" value="DDE_Tnp_IS1595"/>
    <property type="match status" value="1"/>
</dbReference>
<gene>
    <name evidence="3" type="ORF">PU630_07675</name>
    <name evidence="4" type="ORF">PU630_08960</name>
</gene>
<name>A0ABY8C7R0_9MICO</name>
<evidence type="ECO:0000313" key="5">
    <source>
        <dbReference type="Proteomes" id="UP001214553"/>
    </source>
</evidence>
<reference evidence="3 5" key="1">
    <citation type="submission" date="2023-03" db="EMBL/GenBank/DDBJ databases">
        <title>Genome sequence of Microbacterium sp. KACC 23027.</title>
        <authorList>
            <person name="Kim S."/>
            <person name="Heo J."/>
            <person name="Kwon S.-W."/>
        </authorList>
    </citation>
    <scope>NUCLEOTIDE SEQUENCE [LARGE SCALE GENOMIC DNA]</scope>
    <source>
        <strain evidence="3 5">KACC 23027</strain>
    </source>
</reference>
<sequence length="328" mass="36258">MRRWFASEATCADYLDWLRWPDGFCCPWCAGVTEWMPQTAGHRCGDCGRRVTATSGTVFHNTRTPLSVWFEAAWLMMTSKQGVSALELQRVTGLGSYQTAWAMLHKLRTTMSQEGRDLLTGRVEVDEALYGGFSPGKRGRAPGGKILVAAAIERHGRRLGRARMRLLPSASARDLAAFVQATLAPGSVLVTDGWVAYPAVARAAHLAHEPHAVTGSAAAAHELLPGVHRVFSLSKRVLEGTLQDGVQVTHLQAYLDEFVFRFNRRTARERGLLFLRLLEGAVASQPTRYRDLVAEPKPRNRPQPPAVARTLPTGLTETPRDRPWRQAA</sequence>
<proteinExistence type="predicted"/>
<dbReference type="Pfam" id="PF12762">
    <property type="entry name" value="DDE_Tnp_IS1595"/>
    <property type="match status" value="1"/>
</dbReference>
<feature type="region of interest" description="Disordered" evidence="1">
    <location>
        <begin position="293"/>
        <end position="328"/>
    </location>
</feature>
<protein>
    <submittedName>
        <fullName evidence="3">IS1595 family transposase</fullName>
    </submittedName>
</protein>
<dbReference type="Proteomes" id="UP001214553">
    <property type="component" value="Chromosome"/>
</dbReference>
<keyword evidence="5" id="KW-1185">Reference proteome</keyword>
<dbReference type="InterPro" id="IPR053164">
    <property type="entry name" value="IS1016-like_transposase"/>
</dbReference>
<dbReference type="PANTHER" id="PTHR47163">
    <property type="entry name" value="DDE_TNP_IS1595 DOMAIN-CONTAINING PROTEIN"/>
    <property type="match status" value="1"/>
</dbReference>
<dbReference type="PANTHER" id="PTHR47163:SF2">
    <property type="entry name" value="SI:DKEY-17M8.2"/>
    <property type="match status" value="1"/>
</dbReference>
<organism evidence="3 5">
    <name type="scientific">Microbacterium horticulturae</name>
    <dbReference type="NCBI Taxonomy" id="3028316"/>
    <lineage>
        <taxon>Bacteria</taxon>
        <taxon>Bacillati</taxon>
        <taxon>Actinomycetota</taxon>
        <taxon>Actinomycetes</taxon>
        <taxon>Micrococcales</taxon>
        <taxon>Microbacteriaceae</taxon>
        <taxon>Microbacterium</taxon>
    </lineage>
</organism>
<evidence type="ECO:0000313" key="4">
    <source>
        <dbReference type="EMBL" id="WEG10665.1"/>
    </source>
</evidence>
<evidence type="ECO:0000313" key="3">
    <source>
        <dbReference type="EMBL" id="WEG10653.1"/>
    </source>
</evidence>
<dbReference type="EMBL" id="CP119108">
    <property type="protein sequence ID" value="WEG10653.1"/>
    <property type="molecule type" value="Genomic_DNA"/>
</dbReference>
<dbReference type="InterPro" id="IPR024445">
    <property type="entry name" value="Tnp_ISXO2-like"/>
</dbReference>
<dbReference type="InterPro" id="IPR024442">
    <property type="entry name" value="Transposase_Zn_ribbon"/>
</dbReference>
<accession>A0ABY8C7R0</accession>
<feature type="domain" description="ISXO2-like transposase" evidence="2">
    <location>
        <begin position="118"/>
        <end position="263"/>
    </location>
</feature>
<dbReference type="Pfam" id="PF12760">
    <property type="entry name" value="Zn_ribbon_IS1595"/>
    <property type="match status" value="1"/>
</dbReference>
<dbReference type="NCBIfam" id="NF033547">
    <property type="entry name" value="transpos_IS1595"/>
    <property type="match status" value="1"/>
</dbReference>
<dbReference type="EMBL" id="CP119108">
    <property type="protein sequence ID" value="WEG10665.1"/>
    <property type="molecule type" value="Genomic_DNA"/>
</dbReference>
<evidence type="ECO:0000256" key="1">
    <source>
        <dbReference type="SAM" id="MobiDB-lite"/>
    </source>
</evidence>
<feature type="compositionally biased region" description="Basic and acidic residues" evidence="1">
    <location>
        <begin position="318"/>
        <end position="328"/>
    </location>
</feature>
<evidence type="ECO:0000259" key="2">
    <source>
        <dbReference type="SMART" id="SM01126"/>
    </source>
</evidence>